<dbReference type="Gene3D" id="3.60.110.10">
    <property type="entry name" value="Carbon-nitrogen hydrolase"/>
    <property type="match status" value="1"/>
</dbReference>
<dbReference type="InterPro" id="IPR050345">
    <property type="entry name" value="Aliph_Amidase/BUP"/>
</dbReference>
<feature type="domain" description="CN hydrolase" evidence="2">
    <location>
        <begin position="1"/>
        <end position="250"/>
    </location>
</feature>
<dbReference type="EC" id="3.5.1.77" evidence="3"/>
<dbReference type="PROSITE" id="PS50263">
    <property type="entry name" value="CN_HYDROLASE"/>
    <property type="match status" value="1"/>
</dbReference>
<accession>A0A6N2ZYF5</accession>
<dbReference type="EMBL" id="CACRUE010000012">
    <property type="protein sequence ID" value="VYT82958.1"/>
    <property type="molecule type" value="Genomic_DNA"/>
</dbReference>
<dbReference type="CDD" id="cd07197">
    <property type="entry name" value="nitrilase"/>
    <property type="match status" value="1"/>
</dbReference>
<evidence type="ECO:0000259" key="2">
    <source>
        <dbReference type="PROSITE" id="PS50263"/>
    </source>
</evidence>
<evidence type="ECO:0000256" key="1">
    <source>
        <dbReference type="ARBA" id="ARBA00022801"/>
    </source>
</evidence>
<dbReference type="InterPro" id="IPR036526">
    <property type="entry name" value="C-N_Hydrolase_sf"/>
</dbReference>
<organism evidence="3">
    <name type="scientific">Intestinibacter bartlettii</name>
    <dbReference type="NCBI Taxonomy" id="261299"/>
    <lineage>
        <taxon>Bacteria</taxon>
        <taxon>Bacillati</taxon>
        <taxon>Bacillota</taxon>
        <taxon>Clostridia</taxon>
        <taxon>Peptostreptococcales</taxon>
        <taxon>Peptostreptococcaceae</taxon>
        <taxon>Intestinibacter</taxon>
    </lineage>
</organism>
<dbReference type="Pfam" id="PF00795">
    <property type="entry name" value="CN_hydrolase"/>
    <property type="match status" value="1"/>
</dbReference>
<dbReference type="SUPFAM" id="SSF56317">
    <property type="entry name" value="Carbon-nitrogen hydrolase"/>
    <property type="match status" value="1"/>
</dbReference>
<dbReference type="GO" id="GO:0047417">
    <property type="term" value="F:N-carbamoyl-D-amino acid hydrolase activity"/>
    <property type="evidence" value="ECO:0007669"/>
    <property type="project" value="UniProtKB-EC"/>
</dbReference>
<dbReference type="PANTHER" id="PTHR43674:SF16">
    <property type="entry name" value="CARBON-NITROGEN FAMILY, PUTATIVE (AFU_ORTHOLOGUE AFUA_5G02350)-RELATED"/>
    <property type="match status" value="1"/>
</dbReference>
<evidence type="ECO:0000313" key="3">
    <source>
        <dbReference type="EMBL" id="VYT82958.1"/>
    </source>
</evidence>
<sequence>MKLAMGQIAMDNDMNSNYEKTVEYIKKSKGNDLLFFPEIQWTPFFPQYEEKNLKQALNKEIDELSLTMNDKRISKLKELSKENNLYLSPNLYIEDDNKKKYDMSLMINSKGELEGVSKMVHILNAKNFYEKYYYTPSEDGFKVFDTPFGKVGIVICFDRHIPESVRACALKGAELIIIPTANTKDENLEMFEWELRVQAFHNNVFIAMCNRVGKEGEMDFAGESIVVDCDGNVIFKADDKEQLITLDIDLNKCKESRKNRPYITLYRKEMY</sequence>
<keyword evidence="1 3" id="KW-0378">Hydrolase</keyword>
<reference evidence="3" key="1">
    <citation type="submission" date="2019-11" db="EMBL/GenBank/DDBJ databases">
        <authorList>
            <person name="Feng L."/>
        </authorList>
    </citation>
    <scope>NUCLEOTIDE SEQUENCE</scope>
    <source>
        <strain evidence="3">IbartlettiiLFYP30</strain>
    </source>
</reference>
<dbReference type="AlphaFoldDB" id="A0A6N2ZYF5"/>
<protein>
    <submittedName>
        <fullName evidence="3">N-carbamoyl-D-amino acid hydrolase</fullName>
        <ecNumber evidence="3">3.5.1.77</ecNumber>
    </submittedName>
</protein>
<proteinExistence type="predicted"/>
<gene>
    <name evidence="3" type="ORF">IBLFYP30_00190</name>
</gene>
<name>A0A6N2ZYF5_9FIRM</name>
<dbReference type="RefSeq" id="WP_024037550.1">
    <property type="nucleotide sequence ID" value="NZ_CACRUE010000012.1"/>
</dbReference>
<dbReference type="InterPro" id="IPR003010">
    <property type="entry name" value="C-N_Hydrolase"/>
</dbReference>
<dbReference type="PANTHER" id="PTHR43674">
    <property type="entry name" value="NITRILASE C965.09-RELATED"/>
    <property type="match status" value="1"/>
</dbReference>